<evidence type="ECO:0000313" key="3">
    <source>
        <dbReference type="Proteomes" id="UP000019471"/>
    </source>
</evidence>
<accession>W9VPX0</accession>
<dbReference type="RefSeq" id="XP_007751553.1">
    <property type="nucleotide sequence ID" value="XM_007753363.1"/>
</dbReference>
<name>W9VPX0_9EURO</name>
<organism evidence="2 3">
    <name type="scientific">Cladophialophora psammophila CBS 110553</name>
    <dbReference type="NCBI Taxonomy" id="1182543"/>
    <lineage>
        <taxon>Eukaryota</taxon>
        <taxon>Fungi</taxon>
        <taxon>Dikarya</taxon>
        <taxon>Ascomycota</taxon>
        <taxon>Pezizomycotina</taxon>
        <taxon>Eurotiomycetes</taxon>
        <taxon>Chaetothyriomycetidae</taxon>
        <taxon>Chaetothyriales</taxon>
        <taxon>Herpotrichiellaceae</taxon>
        <taxon>Cladophialophora</taxon>
    </lineage>
</organism>
<dbReference type="STRING" id="1182543.W9VPX0"/>
<proteinExistence type="predicted"/>
<gene>
    <name evidence="2" type="ORF">A1O5_12794</name>
</gene>
<comment type="caution">
    <text evidence="2">The sequence shown here is derived from an EMBL/GenBank/DDBJ whole genome shotgun (WGS) entry which is preliminary data.</text>
</comment>
<protein>
    <submittedName>
        <fullName evidence="2">Uncharacterized protein</fullName>
    </submittedName>
</protein>
<dbReference type="HOGENOM" id="CLU_2910232_0_0_1"/>
<dbReference type="GeneID" id="19197480"/>
<feature type="non-terminal residue" evidence="2">
    <location>
        <position position="1"/>
    </location>
</feature>
<dbReference type="Proteomes" id="UP000019471">
    <property type="component" value="Unassembled WGS sequence"/>
</dbReference>
<reference evidence="2 3" key="1">
    <citation type="submission" date="2013-03" db="EMBL/GenBank/DDBJ databases">
        <title>The Genome Sequence of Cladophialophora psammophila CBS 110553.</title>
        <authorList>
            <consortium name="The Broad Institute Genomics Platform"/>
            <person name="Cuomo C."/>
            <person name="de Hoog S."/>
            <person name="Gorbushina A."/>
            <person name="Walker B."/>
            <person name="Young S.K."/>
            <person name="Zeng Q."/>
            <person name="Gargeya S."/>
            <person name="Fitzgerald M."/>
            <person name="Haas B."/>
            <person name="Abouelleil A."/>
            <person name="Allen A.W."/>
            <person name="Alvarado L."/>
            <person name="Arachchi H.M."/>
            <person name="Berlin A.M."/>
            <person name="Chapman S.B."/>
            <person name="Gainer-Dewar J."/>
            <person name="Goldberg J."/>
            <person name="Griggs A."/>
            <person name="Gujja S."/>
            <person name="Hansen M."/>
            <person name="Howarth C."/>
            <person name="Imamovic A."/>
            <person name="Ireland A."/>
            <person name="Larimer J."/>
            <person name="McCowan C."/>
            <person name="Murphy C."/>
            <person name="Pearson M."/>
            <person name="Poon T.W."/>
            <person name="Priest M."/>
            <person name="Roberts A."/>
            <person name="Saif S."/>
            <person name="Shea T."/>
            <person name="Sisk P."/>
            <person name="Sykes S."/>
            <person name="Wortman J."/>
            <person name="Nusbaum C."/>
            <person name="Birren B."/>
        </authorList>
    </citation>
    <scope>NUCLEOTIDE SEQUENCE [LARGE SCALE GENOMIC DNA]</scope>
    <source>
        <strain evidence="2 3">CBS 110553</strain>
    </source>
</reference>
<dbReference type="AlphaFoldDB" id="W9VPX0"/>
<dbReference type="EMBL" id="AMGX01000037">
    <property type="protein sequence ID" value="EXJ55055.1"/>
    <property type="molecule type" value="Genomic_DNA"/>
</dbReference>
<keyword evidence="3" id="KW-1185">Reference proteome</keyword>
<evidence type="ECO:0000256" key="1">
    <source>
        <dbReference type="SAM" id="SignalP"/>
    </source>
</evidence>
<feature type="chain" id="PRO_5004933076" evidence="1">
    <location>
        <begin position="19"/>
        <end position="62"/>
    </location>
</feature>
<evidence type="ECO:0000313" key="2">
    <source>
        <dbReference type="EMBL" id="EXJ55055.1"/>
    </source>
</evidence>
<keyword evidence="1" id="KW-0732">Signal</keyword>
<sequence>SLILRLLVLIVGQSWLRSFIKSRSYRLPPVVLGVPVFSNTFQIPALQQGPWAKKLAEKYGEI</sequence>
<feature type="signal peptide" evidence="1">
    <location>
        <begin position="1"/>
        <end position="18"/>
    </location>
</feature>